<proteinExistence type="predicted"/>
<keyword evidence="1" id="KW-0472">Membrane</keyword>
<feature type="transmembrane region" description="Helical" evidence="1">
    <location>
        <begin position="15"/>
        <end position="35"/>
    </location>
</feature>
<dbReference type="EMBL" id="NJBN01000006">
    <property type="protein sequence ID" value="TKJ40025.1"/>
    <property type="molecule type" value="Genomic_DNA"/>
</dbReference>
<organism evidence="2 3">
    <name type="scientific">candidate division LCP-89 bacterium B3_LCP</name>
    <dbReference type="NCBI Taxonomy" id="2012998"/>
    <lineage>
        <taxon>Bacteria</taxon>
        <taxon>Pseudomonadati</taxon>
        <taxon>Bacteria division LCP-89</taxon>
    </lineage>
</organism>
<protein>
    <submittedName>
        <fullName evidence="2">Uncharacterized protein</fullName>
    </submittedName>
</protein>
<comment type="caution">
    <text evidence="2">The sequence shown here is derived from an EMBL/GenBank/DDBJ whole genome shotgun (WGS) entry which is preliminary data.</text>
</comment>
<sequence>MKRAPESHEVAESPSVILVAVYIVLSAFALTWAIGCSKGSSGGPIGGVQYSLNLSISPTSVYADTGTGMVSCFLTSDGLALDGKPIEFRAASEPTSNSTLTSSSVSLFSNANGLQGNVFYHPNDYVGDTDTIFAAAFSDFLGGDTLIWTSTVVNIIHP</sequence>
<gene>
    <name evidence="2" type="ORF">CEE37_09825</name>
</gene>
<reference evidence="2 3" key="1">
    <citation type="submission" date="2017-06" db="EMBL/GenBank/DDBJ databases">
        <title>Novel microbial phyla capable of carbon fixation and sulfur reduction in deep-sea sediments.</title>
        <authorList>
            <person name="Huang J."/>
            <person name="Baker B."/>
            <person name="Wang Y."/>
        </authorList>
    </citation>
    <scope>NUCLEOTIDE SEQUENCE [LARGE SCALE GENOMIC DNA]</scope>
    <source>
        <strain evidence="2">B3_LCP</strain>
    </source>
</reference>
<evidence type="ECO:0000256" key="1">
    <source>
        <dbReference type="SAM" id="Phobius"/>
    </source>
</evidence>
<keyword evidence="1" id="KW-1133">Transmembrane helix</keyword>
<dbReference type="Proteomes" id="UP000319619">
    <property type="component" value="Unassembled WGS sequence"/>
</dbReference>
<keyword evidence="1" id="KW-0812">Transmembrane</keyword>
<evidence type="ECO:0000313" key="3">
    <source>
        <dbReference type="Proteomes" id="UP000319619"/>
    </source>
</evidence>
<evidence type="ECO:0000313" key="2">
    <source>
        <dbReference type="EMBL" id="TKJ40025.1"/>
    </source>
</evidence>
<name>A0A532UYJ6_UNCL8</name>
<accession>A0A532UYJ6</accession>
<dbReference type="AlphaFoldDB" id="A0A532UYJ6"/>